<keyword evidence="1" id="KW-0732">Signal</keyword>
<proteinExistence type="predicted"/>
<dbReference type="PROSITE" id="PS50231">
    <property type="entry name" value="RICIN_B_LECTIN"/>
    <property type="match status" value="2"/>
</dbReference>
<dbReference type="Pfam" id="PF00652">
    <property type="entry name" value="Ricin_B_lectin"/>
    <property type="match status" value="2"/>
</dbReference>
<dbReference type="SMART" id="SM00458">
    <property type="entry name" value="RICIN"/>
    <property type="match status" value="2"/>
</dbReference>
<dbReference type="CDD" id="cd23444">
    <property type="entry name" value="beta-trefoil_Ricin_RIPs_II_rpt2"/>
    <property type="match status" value="1"/>
</dbReference>
<feature type="domain" description="Ricin B lectin" evidence="2">
    <location>
        <begin position="166"/>
        <end position="292"/>
    </location>
</feature>
<dbReference type="Gene3D" id="2.80.10.50">
    <property type="match status" value="2"/>
</dbReference>
<evidence type="ECO:0000313" key="3">
    <source>
        <dbReference type="EMBL" id="CAK9318103.1"/>
    </source>
</evidence>
<gene>
    <name evidence="3" type="ORF">CITCOLO1_LOCUS10059</name>
</gene>
<evidence type="ECO:0000256" key="1">
    <source>
        <dbReference type="SAM" id="SignalP"/>
    </source>
</evidence>
<sequence>MREIVLSIVVAFSLTAHIAMAVPPKYGYGGFPGSTHLVGRDGLCLEMSPWFNKGTYFPTRLSPCDERKKQIQLWTVLQDGTIRPMNDKYCLVSYLPVGMSTTNVIVSECDKESNPNKVWNHKKDGTIVHVGSGMVLTGKSNAYVSVTLEKNENVPSQSWEATESFSPMEANIKWLDNLCLQSTEDSNHVGLDRCNRENKNQRWALYGDGTIRQSVNRNYCLTSKEDYGHYIVVSKCEDIPQQRWGLSAEDNTINHPANIDMVMDALSVPFSFAQAIFMGRRDGSPSQRWIIY</sequence>
<dbReference type="InterPro" id="IPR000772">
    <property type="entry name" value="Ricin_B_lectin"/>
</dbReference>
<reference evidence="3 4" key="1">
    <citation type="submission" date="2024-03" db="EMBL/GenBank/DDBJ databases">
        <authorList>
            <person name="Gkanogiannis A."/>
            <person name="Becerra Lopez-Lavalle L."/>
        </authorList>
    </citation>
    <scope>NUCLEOTIDE SEQUENCE [LARGE SCALE GENOMIC DNA]</scope>
</reference>
<feature type="domain" description="Ricin B lectin" evidence="2">
    <location>
        <begin position="31"/>
        <end position="162"/>
    </location>
</feature>
<name>A0ABP0YCA1_9ROSI</name>
<protein>
    <recommendedName>
        <fullName evidence="2">Ricin B lectin domain-containing protein</fullName>
    </recommendedName>
</protein>
<evidence type="ECO:0000259" key="2">
    <source>
        <dbReference type="SMART" id="SM00458"/>
    </source>
</evidence>
<feature type="chain" id="PRO_5045470231" description="Ricin B lectin domain-containing protein" evidence="1">
    <location>
        <begin position="22"/>
        <end position="292"/>
    </location>
</feature>
<feature type="signal peptide" evidence="1">
    <location>
        <begin position="1"/>
        <end position="21"/>
    </location>
</feature>
<dbReference type="InterPro" id="IPR035992">
    <property type="entry name" value="Ricin_B-like_lectins"/>
</dbReference>
<dbReference type="Proteomes" id="UP001642487">
    <property type="component" value="Chromosome 3"/>
</dbReference>
<evidence type="ECO:0000313" key="4">
    <source>
        <dbReference type="Proteomes" id="UP001642487"/>
    </source>
</evidence>
<accession>A0ABP0YCA1</accession>
<dbReference type="EMBL" id="OZ021737">
    <property type="protein sequence ID" value="CAK9318103.1"/>
    <property type="molecule type" value="Genomic_DNA"/>
</dbReference>
<dbReference type="SUPFAM" id="SSF50370">
    <property type="entry name" value="Ricin B-like lectins"/>
    <property type="match status" value="2"/>
</dbReference>
<keyword evidence="4" id="KW-1185">Reference proteome</keyword>
<organism evidence="3 4">
    <name type="scientific">Citrullus colocynthis</name>
    <name type="common">colocynth</name>
    <dbReference type="NCBI Taxonomy" id="252529"/>
    <lineage>
        <taxon>Eukaryota</taxon>
        <taxon>Viridiplantae</taxon>
        <taxon>Streptophyta</taxon>
        <taxon>Embryophyta</taxon>
        <taxon>Tracheophyta</taxon>
        <taxon>Spermatophyta</taxon>
        <taxon>Magnoliopsida</taxon>
        <taxon>eudicotyledons</taxon>
        <taxon>Gunneridae</taxon>
        <taxon>Pentapetalae</taxon>
        <taxon>rosids</taxon>
        <taxon>fabids</taxon>
        <taxon>Cucurbitales</taxon>
        <taxon>Cucurbitaceae</taxon>
        <taxon>Benincaseae</taxon>
        <taxon>Citrullus</taxon>
    </lineage>
</organism>